<evidence type="ECO:0000313" key="1">
    <source>
        <dbReference type="EMBL" id="MCZ4551799.1"/>
    </source>
</evidence>
<evidence type="ECO:0000313" key="2">
    <source>
        <dbReference type="Proteomes" id="UP001067235"/>
    </source>
</evidence>
<dbReference type="EMBL" id="JAPWIE010000005">
    <property type="protein sequence ID" value="MCZ4551799.1"/>
    <property type="molecule type" value="Genomic_DNA"/>
</dbReference>
<protein>
    <recommendedName>
        <fullName evidence="3">SGNH hydrolase-type esterase domain-containing protein</fullName>
    </recommendedName>
</protein>
<dbReference type="RefSeq" id="WP_301572698.1">
    <property type="nucleotide sequence ID" value="NZ_JAPWIE010000005.1"/>
</dbReference>
<sequence>MCVGTWRTEKEGAELDSIINNACYDDNAGFLSLRSIYEQNANRGRPGREVFIGGSDNFHPNDNGHAAITQRIADNVRLVDPDAPKD</sequence>
<reference evidence="1" key="1">
    <citation type="submission" date="2022-12" db="EMBL/GenBank/DDBJ databases">
        <authorList>
            <person name="Krivoruchko A.V."/>
            <person name="Elkin A."/>
        </authorList>
    </citation>
    <scope>NUCLEOTIDE SEQUENCE</scope>
    <source>
        <strain evidence="1">IEGM 1388</strain>
    </source>
</reference>
<dbReference type="SUPFAM" id="SSF52266">
    <property type="entry name" value="SGNH hydrolase"/>
    <property type="match status" value="1"/>
</dbReference>
<dbReference type="Gene3D" id="3.40.50.1110">
    <property type="entry name" value="SGNH hydrolase"/>
    <property type="match status" value="1"/>
</dbReference>
<comment type="caution">
    <text evidence="1">The sequence shown here is derived from an EMBL/GenBank/DDBJ whole genome shotgun (WGS) entry which is preliminary data.</text>
</comment>
<name>A0ABT4MY98_GORRU</name>
<keyword evidence="2" id="KW-1185">Reference proteome</keyword>
<proteinExistence type="predicted"/>
<evidence type="ECO:0008006" key="3">
    <source>
        <dbReference type="Google" id="ProtNLM"/>
    </source>
</evidence>
<organism evidence="1 2">
    <name type="scientific">Gordonia rubripertincta</name>
    <name type="common">Rhodococcus corallinus</name>
    <dbReference type="NCBI Taxonomy" id="36822"/>
    <lineage>
        <taxon>Bacteria</taxon>
        <taxon>Bacillati</taxon>
        <taxon>Actinomycetota</taxon>
        <taxon>Actinomycetes</taxon>
        <taxon>Mycobacteriales</taxon>
        <taxon>Gordoniaceae</taxon>
        <taxon>Gordonia</taxon>
    </lineage>
</organism>
<dbReference type="InterPro" id="IPR036514">
    <property type="entry name" value="SGNH_hydro_sf"/>
</dbReference>
<gene>
    <name evidence="1" type="ORF">O4213_17550</name>
</gene>
<accession>A0ABT4MY98</accession>
<dbReference type="Proteomes" id="UP001067235">
    <property type="component" value="Unassembled WGS sequence"/>
</dbReference>